<dbReference type="AlphaFoldDB" id="A0A7W9FF45"/>
<reference evidence="1 2" key="1">
    <citation type="submission" date="2020-08" db="EMBL/GenBank/DDBJ databases">
        <title>Genomic Encyclopedia of Type Strains, Phase IV (KMG-IV): sequencing the most valuable type-strain genomes for metagenomic binning, comparative biology and taxonomic classification.</title>
        <authorList>
            <person name="Goeker M."/>
        </authorList>
    </citation>
    <scope>NUCLEOTIDE SEQUENCE [LARGE SCALE GENOMIC DNA]</scope>
    <source>
        <strain evidence="1 2">DSM 4737</strain>
    </source>
</reference>
<name>A0A7W9FF45_9CAUL</name>
<gene>
    <name evidence="1" type="ORF">GGR13_002649</name>
</gene>
<keyword evidence="2" id="KW-1185">Reference proteome</keyword>
<proteinExistence type="predicted"/>
<comment type="caution">
    <text evidence="1">The sequence shown here is derived from an EMBL/GenBank/DDBJ whole genome shotgun (WGS) entry which is preliminary data.</text>
</comment>
<organism evidence="1 2">
    <name type="scientific">Brevundimonas variabilis</name>
    <dbReference type="NCBI Taxonomy" id="74312"/>
    <lineage>
        <taxon>Bacteria</taxon>
        <taxon>Pseudomonadati</taxon>
        <taxon>Pseudomonadota</taxon>
        <taxon>Alphaproteobacteria</taxon>
        <taxon>Caulobacterales</taxon>
        <taxon>Caulobacteraceae</taxon>
        <taxon>Brevundimonas</taxon>
    </lineage>
</organism>
<accession>A0A7W9FF45</accession>
<evidence type="ECO:0000313" key="1">
    <source>
        <dbReference type="EMBL" id="MBB5747042.1"/>
    </source>
</evidence>
<evidence type="ECO:0000313" key="2">
    <source>
        <dbReference type="Proteomes" id="UP000545037"/>
    </source>
</evidence>
<sequence length="349" mass="37913">MSGQTELPRYSGAATIIRYAVYVHRGIIPAEDWRETFDGGSVLVTSSPERAIAEGLPPAAHRPPIGSILGGPPPPAWSADGAVERLRARRRSGGAVCIRLERACSHVEMTLGWRDAVGLGFPIGATEAEVADLVSEETRVLTALSLSIPANQSPEFGLFDRTTLVRIPTDDRPVSVVTITPPTASAWAAGREDTVDRDRFRGVLAAETLSDLGLLHSAFDHTVSPLPGFLAAWAAIERVINGAFQANLARIERGAPGIIHPLIAKVLERRTAEDYRPSITDNFLLTCFGWGSDDLEADARTFKQVNRLRQGIYHRGDLADLHRARDEASTLLRRLLTLQMTTSTSPEES</sequence>
<dbReference type="EMBL" id="JACHOR010000004">
    <property type="protein sequence ID" value="MBB5747042.1"/>
    <property type="molecule type" value="Genomic_DNA"/>
</dbReference>
<protein>
    <submittedName>
        <fullName evidence="1">Uncharacterized protein</fullName>
    </submittedName>
</protein>
<dbReference type="RefSeq" id="WP_183213994.1">
    <property type="nucleotide sequence ID" value="NZ_JACHOR010000004.1"/>
</dbReference>
<dbReference type="Proteomes" id="UP000545037">
    <property type="component" value="Unassembled WGS sequence"/>
</dbReference>